<feature type="transmembrane region" description="Helical" evidence="1">
    <location>
        <begin position="123"/>
        <end position="141"/>
    </location>
</feature>
<organism evidence="4 5">
    <name type="scientific">Sorghum bicolor</name>
    <name type="common">Sorghum</name>
    <name type="synonym">Sorghum vulgare</name>
    <dbReference type="NCBI Taxonomy" id="4558"/>
    <lineage>
        <taxon>Eukaryota</taxon>
        <taxon>Viridiplantae</taxon>
        <taxon>Streptophyta</taxon>
        <taxon>Embryophyta</taxon>
        <taxon>Tracheophyta</taxon>
        <taxon>Spermatophyta</taxon>
        <taxon>Magnoliopsida</taxon>
        <taxon>Liliopsida</taxon>
        <taxon>Poales</taxon>
        <taxon>Poaceae</taxon>
        <taxon>PACMAD clade</taxon>
        <taxon>Panicoideae</taxon>
        <taxon>Andropogonodae</taxon>
        <taxon>Andropogoneae</taxon>
        <taxon>Sorghinae</taxon>
        <taxon>Sorghum</taxon>
    </lineage>
</organism>
<evidence type="ECO:0000313" key="5">
    <source>
        <dbReference type="Proteomes" id="UP000000768"/>
    </source>
</evidence>
<feature type="domain" description="Glycoside hydrolase family 38 N-terminal" evidence="3">
    <location>
        <begin position="51"/>
        <end position="108"/>
    </location>
</feature>
<evidence type="ECO:0000313" key="4">
    <source>
        <dbReference type="EMBL" id="OQU91977.1"/>
    </source>
</evidence>
<dbReference type="InterPro" id="IPR027291">
    <property type="entry name" value="Glyco_hydro_38_N_sf"/>
</dbReference>
<keyword evidence="1" id="KW-1133">Transmembrane helix</keyword>
<protein>
    <recommendedName>
        <fullName evidence="3">Glycoside hydrolase family 38 N-terminal domain-containing protein</fullName>
    </recommendedName>
</protein>
<dbReference type="InterPro" id="IPR000602">
    <property type="entry name" value="Glyco_hydro_38_N"/>
</dbReference>
<sequence length="142" mass="14847">MAPALVLVALVALAVAASATAVMEASAFAVGCNNRSTPGGGGGTVVGNKLNVHLVPHSHDDVGWLMTIDQYYVGSNNSIQGACVMNTLDSVVDALAKDPARKFIIVEQVRSTTSCSRTVRVPSPRILVCFLLVLVVLVFVCH</sequence>
<dbReference type="STRING" id="4558.A0A1Z5S7R5"/>
<dbReference type="GO" id="GO:0006013">
    <property type="term" value="P:mannose metabolic process"/>
    <property type="evidence" value="ECO:0007669"/>
    <property type="project" value="InterPro"/>
</dbReference>
<keyword evidence="2" id="KW-0732">Signal</keyword>
<dbReference type="InParanoid" id="A0A1Z5S7R5"/>
<dbReference type="AlphaFoldDB" id="A0A1Z5S7R5"/>
<dbReference type="Pfam" id="PF01074">
    <property type="entry name" value="Glyco_hydro_38N"/>
    <property type="match status" value="1"/>
</dbReference>
<reference evidence="4 5" key="1">
    <citation type="journal article" date="2009" name="Nature">
        <title>The Sorghum bicolor genome and the diversification of grasses.</title>
        <authorList>
            <person name="Paterson A.H."/>
            <person name="Bowers J.E."/>
            <person name="Bruggmann R."/>
            <person name="Dubchak I."/>
            <person name="Grimwood J."/>
            <person name="Gundlach H."/>
            <person name="Haberer G."/>
            <person name="Hellsten U."/>
            <person name="Mitros T."/>
            <person name="Poliakov A."/>
            <person name="Schmutz J."/>
            <person name="Spannagl M."/>
            <person name="Tang H."/>
            <person name="Wang X."/>
            <person name="Wicker T."/>
            <person name="Bharti A.K."/>
            <person name="Chapman J."/>
            <person name="Feltus F.A."/>
            <person name="Gowik U."/>
            <person name="Grigoriev I.V."/>
            <person name="Lyons E."/>
            <person name="Maher C.A."/>
            <person name="Martis M."/>
            <person name="Narechania A."/>
            <person name="Otillar R.P."/>
            <person name="Penning B.W."/>
            <person name="Salamov A.A."/>
            <person name="Wang Y."/>
            <person name="Zhang L."/>
            <person name="Carpita N.C."/>
            <person name="Freeling M."/>
            <person name="Gingle A.R."/>
            <person name="Hash C.T."/>
            <person name="Keller B."/>
            <person name="Klein P."/>
            <person name="Kresovich S."/>
            <person name="McCann M.C."/>
            <person name="Ming R."/>
            <person name="Peterson D.G."/>
            <person name="Mehboob-ur-Rahman"/>
            <person name="Ware D."/>
            <person name="Westhoff P."/>
            <person name="Mayer K.F."/>
            <person name="Messing J."/>
            <person name="Rokhsar D.S."/>
        </authorList>
    </citation>
    <scope>NUCLEOTIDE SEQUENCE [LARGE SCALE GENOMIC DNA]</scope>
    <source>
        <strain evidence="5">cv. BTx623</strain>
    </source>
</reference>
<proteinExistence type="predicted"/>
<reference evidence="5" key="2">
    <citation type="journal article" date="2018" name="Plant J.">
        <title>The Sorghum bicolor reference genome: improved assembly, gene annotations, a transcriptome atlas, and signatures of genome organization.</title>
        <authorList>
            <person name="McCormick R.F."/>
            <person name="Truong S.K."/>
            <person name="Sreedasyam A."/>
            <person name="Jenkins J."/>
            <person name="Shu S."/>
            <person name="Sims D."/>
            <person name="Kennedy M."/>
            <person name="Amirebrahimi M."/>
            <person name="Weers B.D."/>
            <person name="McKinley B."/>
            <person name="Mattison A."/>
            <person name="Morishige D.T."/>
            <person name="Grimwood J."/>
            <person name="Schmutz J."/>
            <person name="Mullet J.E."/>
        </authorList>
    </citation>
    <scope>NUCLEOTIDE SEQUENCE [LARGE SCALE GENOMIC DNA]</scope>
    <source>
        <strain evidence="5">cv. BTx623</strain>
    </source>
</reference>
<feature type="chain" id="PRO_5013278241" description="Glycoside hydrolase family 38 N-terminal domain-containing protein" evidence="2">
    <location>
        <begin position="20"/>
        <end position="142"/>
    </location>
</feature>
<dbReference type="InterPro" id="IPR011330">
    <property type="entry name" value="Glyco_hydro/deAcase_b/a-brl"/>
</dbReference>
<dbReference type="Proteomes" id="UP000000768">
    <property type="component" value="Chromosome 1"/>
</dbReference>
<dbReference type="Gramene" id="OQU91977">
    <property type="protein sequence ID" value="OQU91977"/>
    <property type="gene ID" value="SORBI_3001G268850"/>
</dbReference>
<dbReference type="GO" id="GO:0004559">
    <property type="term" value="F:alpha-mannosidase activity"/>
    <property type="evidence" value="ECO:0007669"/>
    <property type="project" value="InterPro"/>
</dbReference>
<accession>A0A1Z5S7R5</accession>
<evidence type="ECO:0000256" key="1">
    <source>
        <dbReference type="SAM" id="Phobius"/>
    </source>
</evidence>
<keyword evidence="1" id="KW-0812">Transmembrane</keyword>
<feature type="signal peptide" evidence="2">
    <location>
        <begin position="1"/>
        <end position="19"/>
    </location>
</feature>
<dbReference type="Gene3D" id="3.20.110.10">
    <property type="entry name" value="Glycoside hydrolase 38, N terminal domain"/>
    <property type="match status" value="1"/>
</dbReference>
<dbReference type="EMBL" id="CM000760">
    <property type="protein sequence ID" value="OQU91977.1"/>
    <property type="molecule type" value="Genomic_DNA"/>
</dbReference>
<dbReference type="SUPFAM" id="SSF88713">
    <property type="entry name" value="Glycoside hydrolase/deacetylase"/>
    <property type="match status" value="1"/>
</dbReference>
<keyword evidence="5" id="KW-1185">Reference proteome</keyword>
<evidence type="ECO:0000256" key="2">
    <source>
        <dbReference type="SAM" id="SignalP"/>
    </source>
</evidence>
<dbReference type="InterPro" id="IPR050843">
    <property type="entry name" value="Glycosyl_Hydrlase_38"/>
</dbReference>
<keyword evidence="1" id="KW-0472">Membrane</keyword>
<evidence type="ECO:0000259" key="3">
    <source>
        <dbReference type="Pfam" id="PF01074"/>
    </source>
</evidence>
<dbReference type="PANTHER" id="PTHR11607">
    <property type="entry name" value="ALPHA-MANNOSIDASE"/>
    <property type="match status" value="1"/>
</dbReference>
<dbReference type="PANTHER" id="PTHR11607:SF61">
    <property type="entry name" value="ALPHA-MANNOSIDASE"/>
    <property type="match status" value="1"/>
</dbReference>
<name>A0A1Z5S7R5_SORBI</name>
<dbReference type="OMA" id="FIIVEQV"/>
<gene>
    <name evidence="4" type="ORF">SORBI_3001G268850</name>
</gene>